<dbReference type="RefSeq" id="XP_004954060.1">
    <property type="nucleotide sequence ID" value="XM_004954003.3"/>
</dbReference>
<name>K3YWS7_SETIT</name>
<keyword evidence="2" id="KW-1185">Reference proteome</keyword>
<dbReference type="InParanoid" id="K3YWS7"/>
<dbReference type="STRING" id="4555.K3YWS7"/>
<accession>K3YWS7</accession>
<dbReference type="FunCoup" id="K3YWS7">
    <property type="interactions" value="862"/>
</dbReference>
<proteinExistence type="predicted"/>
<organism evidence="1 2">
    <name type="scientific">Setaria italica</name>
    <name type="common">Foxtail millet</name>
    <name type="synonym">Panicum italicum</name>
    <dbReference type="NCBI Taxonomy" id="4555"/>
    <lineage>
        <taxon>Eukaryota</taxon>
        <taxon>Viridiplantae</taxon>
        <taxon>Streptophyta</taxon>
        <taxon>Embryophyta</taxon>
        <taxon>Tracheophyta</taxon>
        <taxon>Spermatophyta</taxon>
        <taxon>Magnoliopsida</taxon>
        <taxon>Liliopsida</taxon>
        <taxon>Poales</taxon>
        <taxon>Poaceae</taxon>
        <taxon>PACMAD clade</taxon>
        <taxon>Panicoideae</taxon>
        <taxon>Panicodae</taxon>
        <taxon>Paniceae</taxon>
        <taxon>Cenchrinae</taxon>
        <taxon>Setaria</taxon>
    </lineage>
</organism>
<dbReference type="HOGENOM" id="CLU_166420_0_0_1"/>
<dbReference type="EnsemblPlants" id="KQL31705">
    <property type="protein sequence ID" value="KQL31705"/>
    <property type="gene ID" value="SETIT_018723mg"/>
</dbReference>
<dbReference type="Gramene" id="KQL31705">
    <property type="protein sequence ID" value="KQL31705"/>
    <property type="gene ID" value="SETIT_018723mg"/>
</dbReference>
<dbReference type="AlphaFoldDB" id="K3YWS7"/>
<dbReference type="Proteomes" id="UP000004995">
    <property type="component" value="Unassembled WGS sequence"/>
</dbReference>
<protein>
    <submittedName>
        <fullName evidence="1">Uncharacterized protein</fullName>
    </submittedName>
</protein>
<sequence>MAPMLFLSYHQLHQLAAEVTPCKEAAAGGFRISLSSVLSIPMFERRREAAAPAVRAEGKTVHERDASEDIKWSSANKELEEKFEEALLVFVNDRSGDACMPPSRSEGLRADCFVLLVFSS</sequence>
<evidence type="ECO:0000313" key="2">
    <source>
        <dbReference type="Proteomes" id="UP000004995"/>
    </source>
</evidence>
<evidence type="ECO:0000313" key="1">
    <source>
        <dbReference type="EnsemblPlants" id="KQL31705"/>
    </source>
</evidence>
<reference evidence="1" key="2">
    <citation type="submission" date="2018-08" db="UniProtKB">
        <authorList>
            <consortium name="EnsemblPlants"/>
        </authorList>
    </citation>
    <scope>IDENTIFICATION</scope>
    <source>
        <strain evidence="1">Yugu1</strain>
    </source>
</reference>
<gene>
    <name evidence="1" type="primary">LOC101756396</name>
</gene>
<dbReference type="GeneID" id="101756396"/>
<reference evidence="2" key="1">
    <citation type="journal article" date="2012" name="Nat. Biotechnol.">
        <title>Reference genome sequence of the model plant Setaria.</title>
        <authorList>
            <person name="Bennetzen J.L."/>
            <person name="Schmutz J."/>
            <person name="Wang H."/>
            <person name="Percifield R."/>
            <person name="Hawkins J."/>
            <person name="Pontaroli A.C."/>
            <person name="Estep M."/>
            <person name="Feng L."/>
            <person name="Vaughn J.N."/>
            <person name="Grimwood J."/>
            <person name="Jenkins J."/>
            <person name="Barry K."/>
            <person name="Lindquist E."/>
            <person name="Hellsten U."/>
            <person name="Deshpande S."/>
            <person name="Wang X."/>
            <person name="Wu X."/>
            <person name="Mitros T."/>
            <person name="Triplett J."/>
            <person name="Yang X."/>
            <person name="Ye C.Y."/>
            <person name="Mauro-Herrera M."/>
            <person name="Wang L."/>
            <person name="Li P."/>
            <person name="Sharma M."/>
            <person name="Sharma R."/>
            <person name="Ronald P.C."/>
            <person name="Panaud O."/>
            <person name="Kellogg E.A."/>
            <person name="Brutnell T.P."/>
            <person name="Doust A.N."/>
            <person name="Tuskan G.A."/>
            <person name="Rokhsar D."/>
            <person name="Devos K.M."/>
        </authorList>
    </citation>
    <scope>NUCLEOTIDE SEQUENCE [LARGE SCALE GENOMIC DNA]</scope>
    <source>
        <strain evidence="2">cv. Yugu1</strain>
    </source>
</reference>
<dbReference type="EMBL" id="AGNK02000570">
    <property type="status" value="NOT_ANNOTATED_CDS"/>
    <property type="molecule type" value="Genomic_DNA"/>
</dbReference>
<dbReference type="OMA" id="DACMPPS"/>
<dbReference type="KEGG" id="sita:101756396"/>